<proteinExistence type="inferred from homology"/>
<dbReference type="EMBL" id="JAAFYZ010000107">
    <property type="protein sequence ID" value="MBS2550569.1"/>
    <property type="molecule type" value="Genomic_DNA"/>
</dbReference>
<dbReference type="Pfam" id="PF00535">
    <property type="entry name" value="Glycos_transf_2"/>
    <property type="match status" value="1"/>
</dbReference>
<dbReference type="InterPro" id="IPR001173">
    <property type="entry name" value="Glyco_trans_2-like"/>
</dbReference>
<sequence length="232" mass="25360">MTQKSVLVIIPAWNEEESIGDVLQEIQDVLPDVDILVVDDGSTDSTVKTAREHDVAVLELPFNLGVGGARRLGYIYARDKGYQIAVQFDADGQHLPESIPGLIAGLDGADMVIGARFAGEGDYRARGPRRWAMTLFSLVISGQAKVRLTDTTSGLRCCNRELIEYYAAWYPVEYLADTIDTLVRAIKAGYVVRQIPVVMRPRAGGAPSASPVKSIAYLGRAVFVLCLAYLRK</sequence>
<dbReference type="InterPro" id="IPR050256">
    <property type="entry name" value="Glycosyltransferase_2"/>
</dbReference>
<name>A0ABS5KX11_9ACTN</name>
<reference evidence="3 4" key="1">
    <citation type="submission" date="2020-02" db="EMBL/GenBank/DDBJ databases">
        <title>Acidophilic actinobacteria isolated from forest soil.</title>
        <authorList>
            <person name="Golinska P."/>
        </authorList>
    </citation>
    <scope>NUCLEOTIDE SEQUENCE [LARGE SCALE GENOMIC DNA]</scope>
    <source>
        <strain evidence="3 4">NL8</strain>
    </source>
</reference>
<accession>A0ABS5KX11</accession>
<dbReference type="SUPFAM" id="SSF53448">
    <property type="entry name" value="Nucleotide-diphospho-sugar transferases"/>
    <property type="match status" value="1"/>
</dbReference>
<gene>
    <name evidence="3" type="ORF">KGQ19_27225</name>
</gene>
<dbReference type="Proteomes" id="UP000730482">
    <property type="component" value="Unassembled WGS sequence"/>
</dbReference>
<dbReference type="CDD" id="cd04179">
    <property type="entry name" value="DPM_DPG-synthase_like"/>
    <property type="match status" value="1"/>
</dbReference>
<evidence type="ECO:0000313" key="4">
    <source>
        <dbReference type="Proteomes" id="UP000730482"/>
    </source>
</evidence>
<dbReference type="Gene3D" id="3.90.550.10">
    <property type="entry name" value="Spore Coat Polysaccharide Biosynthesis Protein SpsA, Chain A"/>
    <property type="match status" value="1"/>
</dbReference>
<organism evidence="3 4">
    <name type="scientific">Catenulispora pinistramenti</name>
    <dbReference type="NCBI Taxonomy" id="2705254"/>
    <lineage>
        <taxon>Bacteria</taxon>
        <taxon>Bacillati</taxon>
        <taxon>Actinomycetota</taxon>
        <taxon>Actinomycetes</taxon>
        <taxon>Catenulisporales</taxon>
        <taxon>Catenulisporaceae</taxon>
        <taxon>Catenulispora</taxon>
    </lineage>
</organism>
<evidence type="ECO:0000256" key="1">
    <source>
        <dbReference type="ARBA" id="ARBA00006739"/>
    </source>
</evidence>
<keyword evidence="4" id="KW-1185">Reference proteome</keyword>
<dbReference type="InterPro" id="IPR029044">
    <property type="entry name" value="Nucleotide-diphossugar_trans"/>
</dbReference>
<evidence type="ECO:0000259" key="2">
    <source>
        <dbReference type="Pfam" id="PF00535"/>
    </source>
</evidence>
<comment type="caution">
    <text evidence="3">The sequence shown here is derived from an EMBL/GenBank/DDBJ whole genome shotgun (WGS) entry which is preliminary data.</text>
</comment>
<comment type="similarity">
    <text evidence="1">Belongs to the glycosyltransferase 2 family.</text>
</comment>
<protein>
    <submittedName>
        <fullName evidence="3">Glycosyltransferase family 2 protein</fullName>
    </submittedName>
</protein>
<evidence type="ECO:0000313" key="3">
    <source>
        <dbReference type="EMBL" id="MBS2550569.1"/>
    </source>
</evidence>
<dbReference type="PANTHER" id="PTHR48090:SF7">
    <property type="entry name" value="RFBJ PROTEIN"/>
    <property type="match status" value="1"/>
</dbReference>
<dbReference type="PANTHER" id="PTHR48090">
    <property type="entry name" value="UNDECAPRENYL-PHOSPHATE 4-DEOXY-4-FORMAMIDO-L-ARABINOSE TRANSFERASE-RELATED"/>
    <property type="match status" value="1"/>
</dbReference>
<feature type="domain" description="Glycosyltransferase 2-like" evidence="2">
    <location>
        <begin position="8"/>
        <end position="155"/>
    </location>
</feature>